<dbReference type="InterPro" id="IPR020084">
    <property type="entry name" value="NUDIX_hydrolase_CS"/>
</dbReference>
<dbReference type="eggNOG" id="COG1051">
    <property type="taxonomic scope" value="Bacteria"/>
</dbReference>
<gene>
    <name evidence="13" type="ORF">Krac_5512</name>
</gene>
<dbReference type="PANTHER" id="PTHR47707">
    <property type="entry name" value="8-OXO-DGTP DIPHOSPHATASE"/>
    <property type="match status" value="1"/>
</dbReference>
<evidence type="ECO:0000259" key="12">
    <source>
        <dbReference type="PROSITE" id="PS51462"/>
    </source>
</evidence>
<dbReference type="EMBL" id="ADVG01000003">
    <property type="protein sequence ID" value="EFH84464.1"/>
    <property type="molecule type" value="Genomic_DNA"/>
</dbReference>
<dbReference type="OrthoDB" id="9804563at2"/>
<comment type="cofactor">
    <cofactor evidence="1">
        <name>Mg(2+)</name>
        <dbReference type="ChEBI" id="CHEBI:18420"/>
    </cofactor>
</comment>
<dbReference type="GO" id="GO:0006281">
    <property type="term" value="P:DNA repair"/>
    <property type="evidence" value="ECO:0007669"/>
    <property type="project" value="UniProtKB-KW"/>
</dbReference>
<evidence type="ECO:0000256" key="9">
    <source>
        <dbReference type="ARBA" id="ARBA00023204"/>
    </source>
</evidence>
<dbReference type="InterPro" id="IPR015797">
    <property type="entry name" value="NUDIX_hydrolase-like_dom_sf"/>
</dbReference>
<keyword evidence="3" id="KW-0515">Mutator protein</keyword>
<keyword evidence="4" id="KW-0235">DNA replication</keyword>
<evidence type="ECO:0000256" key="11">
    <source>
        <dbReference type="ARBA" id="ARBA00038905"/>
    </source>
</evidence>
<evidence type="ECO:0000313" key="13">
    <source>
        <dbReference type="EMBL" id="EFH84464.1"/>
    </source>
</evidence>
<dbReference type="STRING" id="485913.Krac_5512"/>
<dbReference type="SUPFAM" id="SSF55811">
    <property type="entry name" value="Nudix"/>
    <property type="match status" value="1"/>
</dbReference>
<sequence length="168" mass="19397">MNVCVGGILLKENKLLLGKRAAHRTFYPNVWDIVGGHAESNETPEQTLIRELKEELDVTATAIKLLTVLTSQEPVRHEEYTLYIYLVTEWTNTPRNVLPDEHDSLHWFEIHEALQLDLALPIYTEVFTQLGTLENEIVLERVLPGDDKVVGERKRALFPNHHTRHQSR</sequence>
<comment type="similarity">
    <text evidence="2">Belongs to the Nudix hydrolase family.</text>
</comment>
<keyword evidence="14" id="KW-1185">Reference proteome</keyword>
<dbReference type="GO" id="GO:0044715">
    <property type="term" value="F:8-oxo-dGDP phosphatase activity"/>
    <property type="evidence" value="ECO:0007669"/>
    <property type="project" value="TreeGrafter"/>
</dbReference>
<name>D6TW81_KTERA</name>
<dbReference type="GO" id="GO:0006260">
    <property type="term" value="P:DNA replication"/>
    <property type="evidence" value="ECO:0007669"/>
    <property type="project" value="UniProtKB-KW"/>
</dbReference>
<accession>D6TW81</accession>
<evidence type="ECO:0000256" key="6">
    <source>
        <dbReference type="ARBA" id="ARBA00022763"/>
    </source>
</evidence>
<dbReference type="GO" id="GO:0008413">
    <property type="term" value="F:8-oxo-7,8-dihydroguanosine triphosphate pyrophosphatase activity"/>
    <property type="evidence" value="ECO:0007669"/>
    <property type="project" value="TreeGrafter"/>
</dbReference>
<dbReference type="Gene3D" id="3.90.79.10">
    <property type="entry name" value="Nucleoside Triphosphate Pyrophosphohydrolase"/>
    <property type="match status" value="1"/>
</dbReference>
<dbReference type="GO" id="GO:0035539">
    <property type="term" value="F:8-oxo-7,8-dihydrodeoxyguanosine triphosphate pyrophosphatase activity"/>
    <property type="evidence" value="ECO:0007669"/>
    <property type="project" value="UniProtKB-EC"/>
</dbReference>
<dbReference type="GO" id="GO:0044716">
    <property type="term" value="F:8-oxo-GDP phosphatase activity"/>
    <property type="evidence" value="ECO:0007669"/>
    <property type="project" value="TreeGrafter"/>
</dbReference>
<dbReference type="GO" id="GO:0046872">
    <property type="term" value="F:metal ion binding"/>
    <property type="evidence" value="ECO:0007669"/>
    <property type="project" value="UniProtKB-KW"/>
</dbReference>
<keyword evidence="8" id="KW-0460">Magnesium</keyword>
<feature type="domain" description="Nudix hydrolase" evidence="12">
    <location>
        <begin position="1"/>
        <end position="133"/>
    </location>
</feature>
<dbReference type="EC" id="3.6.1.55" evidence="11"/>
<dbReference type="PROSITE" id="PS00893">
    <property type="entry name" value="NUDIX_BOX"/>
    <property type="match status" value="1"/>
</dbReference>
<evidence type="ECO:0000256" key="2">
    <source>
        <dbReference type="ARBA" id="ARBA00005582"/>
    </source>
</evidence>
<dbReference type="PANTHER" id="PTHR47707:SF1">
    <property type="entry name" value="NUDIX HYDROLASE FAMILY PROTEIN"/>
    <property type="match status" value="1"/>
</dbReference>
<evidence type="ECO:0000256" key="7">
    <source>
        <dbReference type="ARBA" id="ARBA00022801"/>
    </source>
</evidence>
<evidence type="ECO:0000256" key="10">
    <source>
        <dbReference type="ARBA" id="ARBA00035861"/>
    </source>
</evidence>
<evidence type="ECO:0000256" key="3">
    <source>
        <dbReference type="ARBA" id="ARBA00022457"/>
    </source>
</evidence>
<protein>
    <recommendedName>
        <fullName evidence="11">8-oxo-dGTP diphosphatase</fullName>
        <ecNumber evidence="11">3.6.1.55</ecNumber>
    </recommendedName>
</protein>
<keyword evidence="5" id="KW-0479">Metal-binding</keyword>
<evidence type="ECO:0000256" key="4">
    <source>
        <dbReference type="ARBA" id="ARBA00022705"/>
    </source>
</evidence>
<comment type="catalytic activity">
    <reaction evidence="10">
        <text>8-oxo-dGTP + H2O = 8-oxo-dGMP + diphosphate + H(+)</text>
        <dbReference type="Rhea" id="RHEA:31575"/>
        <dbReference type="ChEBI" id="CHEBI:15377"/>
        <dbReference type="ChEBI" id="CHEBI:15378"/>
        <dbReference type="ChEBI" id="CHEBI:33019"/>
        <dbReference type="ChEBI" id="CHEBI:63224"/>
        <dbReference type="ChEBI" id="CHEBI:77896"/>
        <dbReference type="EC" id="3.6.1.55"/>
    </reaction>
</comment>
<evidence type="ECO:0000256" key="8">
    <source>
        <dbReference type="ARBA" id="ARBA00022842"/>
    </source>
</evidence>
<evidence type="ECO:0000256" key="1">
    <source>
        <dbReference type="ARBA" id="ARBA00001946"/>
    </source>
</evidence>
<dbReference type="RefSeq" id="WP_007916027.1">
    <property type="nucleotide sequence ID" value="NZ_ADVG01000003.1"/>
</dbReference>
<dbReference type="Pfam" id="PF00293">
    <property type="entry name" value="NUDIX"/>
    <property type="match status" value="1"/>
</dbReference>
<keyword evidence="9" id="KW-0234">DNA repair</keyword>
<dbReference type="Proteomes" id="UP000004508">
    <property type="component" value="Unassembled WGS sequence"/>
</dbReference>
<dbReference type="AlphaFoldDB" id="D6TW81"/>
<reference evidence="13 14" key="1">
    <citation type="journal article" date="2011" name="Stand. Genomic Sci.">
        <title>Non-contiguous finished genome sequence and contextual data of the filamentous soil bacterium Ktedonobacter racemifer type strain (SOSP1-21).</title>
        <authorList>
            <person name="Chang Y.J."/>
            <person name="Land M."/>
            <person name="Hauser L."/>
            <person name="Chertkov O."/>
            <person name="Del Rio T.G."/>
            <person name="Nolan M."/>
            <person name="Copeland A."/>
            <person name="Tice H."/>
            <person name="Cheng J.F."/>
            <person name="Lucas S."/>
            <person name="Han C."/>
            <person name="Goodwin L."/>
            <person name="Pitluck S."/>
            <person name="Ivanova N."/>
            <person name="Ovchinikova G."/>
            <person name="Pati A."/>
            <person name="Chen A."/>
            <person name="Palaniappan K."/>
            <person name="Mavromatis K."/>
            <person name="Liolios K."/>
            <person name="Brettin T."/>
            <person name="Fiebig A."/>
            <person name="Rohde M."/>
            <person name="Abt B."/>
            <person name="Goker M."/>
            <person name="Detter J.C."/>
            <person name="Woyke T."/>
            <person name="Bristow J."/>
            <person name="Eisen J.A."/>
            <person name="Markowitz V."/>
            <person name="Hugenholtz P."/>
            <person name="Kyrpides N.C."/>
            <person name="Klenk H.P."/>
            <person name="Lapidus A."/>
        </authorList>
    </citation>
    <scope>NUCLEOTIDE SEQUENCE [LARGE SCALE GENOMIC DNA]</scope>
    <source>
        <strain evidence="14">DSM 44963</strain>
    </source>
</reference>
<proteinExistence type="inferred from homology"/>
<evidence type="ECO:0000256" key="5">
    <source>
        <dbReference type="ARBA" id="ARBA00022723"/>
    </source>
</evidence>
<dbReference type="PROSITE" id="PS51462">
    <property type="entry name" value="NUDIX"/>
    <property type="match status" value="1"/>
</dbReference>
<organism evidence="13 14">
    <name type="scientific">Ktedonobacter racemifer DSM 44963</name>
    <dbReference type="NCBI Taxonomy" id="485913"/>
    <lineage>
        <taxon>Bacteria</taxon>
        <taxon>Bacillati</taxon>
        <taxon>Chloroflexota</taxon>
        <taxon>Ktedonobacteria</taxon>
        <taxon>Ktedonobacterales</taxon>
        <taxon>Ktedonobacteraceae</taxon>
        <taxon>Ktedonobacter</taxon>
    </lineage>
</organism>
<evidence type="ECO:0000313" key="14">
    <source>
        <dbReference type="Proteomes" id="UP000004508"/>
    </source>
</evidence>
<dbReference type="InterPro" id="IPR047127">
    <property type="entry name" value="MutT-like"/>
</dbReference>
<dbReference type="InParanoid" id="D6TW81"/>
<comment type="caution">
    <text evidence="13">The sequence shown here is derived from an EMBL/GenBank/DDBJ whole genome shotgun (WGS) entry which is preliminary data.</text>
</comment>
<keyword evidence="6" id="KW-0227">DNA damage</keyword>
<keyword evidence="7 13" id="KW-0378">Hydrolase</keyword>
<dbReference type="InterPro" id="IPR000086">
    <property type="entry name" value="NUDIX_hydrolase_dom"/>
</dbReference>